<evidence type="ECO:0000313" key="3">
    <source>
        <dbReference type="Proteomes" id="UP001498398"/>
    </source>
</evidence>
<protein>
    <recommendedName>
        <fullName evidence="4">FAD/NAD(P)-binding domain-containing protein</fullName>
    </recommendedName>
</protein>
<keyword evidence="3" id="KW-1185">Reference proteome</keyword>
<dbReference type="Gene3D" id="3.50.50.60">
    <property type="entry name" value="FAD/NAD(P)-binding domain"/>
    <property type="match status" value="1"/>
</dbReference>
<dbReference type="EMBL" id="JBANRG010000008">
    <property type="protein sequence ID" value="KAK7464487.1"/>
    <property type="molecule type" value="Genomic_DNA"/>
</dbReference>
<organism evidence="2 3">
    <name type="scientific">Marasmiellus scandens</name>
    <dbReference type="NCBI Taxonomy" id="2682957"/>
    <lineage>
        <taxon>Eukaryota</taxon>
        <taxon>Fungi</taxon>
        <taxon>Dikarya</taxon>
        <taxon>Basidiomycota</taxon>
        <taxon>Agaricomycotina</taxon>
        <taxon>Agaricomycetes</taxon>
        <taxon>Agaricomycetidae</taxon>
        <taxon>Agaricales</taxon>
        <taxon>Marasmiineae</taxon>
        <taxon>Omphalotaceae</taxon>
        <taxon>Marasmiellus</taxon>
    </lineage>
</organism>
<gene>
    <name evidence="2" type="ORF">VKT23_006657</name>
</gene>
<accession>A0ABR1JT37</accession>
<evidence type="ECO:0008006" key="4">
    <source>
        <dbReference type="Google" id="ProtNLM"/>
    </source>
</evidence>
<name>A0ABR1JT37_9AGAR</name>
<dbReference type="InterPro" id="IPR050982">
    <property type="entry name" value="Auxin_biosynth/cation_transpt"/>
</dbReference>
<dbReference type="InterPro" id="IPR036188">
    <property type="entry name" value="FAD/NAD-bd_sf"/>
</dbReference>
<dbReference type="PRINTS" id="PR00411">
    <property type="entry name" value="PNDRDTASEI"/>
</dbReference>
<dbReference type="SUPFAM" id="SSF51905">
    <property type="entry name" value="FAD/NAD(P)-binding domain"/>
    <property type="match status" value="1"/>
</dbReference>
<evidence type="ECO:0000313" key="2">
    <source>
        <dbReference type="EMBL" id="KAK7464487.1"/>
    </source>
</evidence>
<sequence length="604" mass="66643">MTFVNSSPTPLPTLSRLNATIPPDVDALSVARVWLSAFAVAIERQDTISATGLFTEDGFWRDILALTSDFRTINGSQKIKSLLDGRLKIVNLHNFEISEDAFRAPVLQKPIPDLAFLQFCFTFDTKVGRSSGVGRLVPTSAGDWKAYTVFTCLDGLKDHPERAGPNRDTSLHPELWSERRERECNFVNNDPTVLIVGAGHTGLELAVRLKALGLSSLVIDKNERIGDNWRGRYETLKTHDTVWYNQTPYLSFPSTWPMYCPCVKLGNFLESYANILELNVWTSTPIQRAEWNESTKSWNVTVNREGNETRNLNVRHLVFATGFGGGRANMPIIQNQDIFEGVALHSSEFKSAKGYRGKKVVVVGACNSAHDIAQALYENGADVTMYQRTSTCVVSAQAAAKLLGGNYNESLPADLGDRLNASLPMGAVHGLLQLGTAHTAQTIDKPIIDGLAKTNFKTNLGPDGAGLFPLFLGRGGGYYLDTGASQLIIDGHINVKHGNEIQSFTKRGLRFQDGSELPAELVVFATGYGDPRDMISPICGPSIREKLYPVWGLNEELELHSVWRESGQEGLWFALGNLALSRFYSSALALRLKMLEEKIMPPVY</sequence>
<dbReference type="Pfam" id="PF13738">
    <property type="entry name" value="Pyr_redox_3"/>
    <property type="match status" value="1"/>
</dbReference>
<dbReference type="PANTHER" id="PTHR43539">
    <property type="entry name" value="FLAVIN-BINDING MONOOXYGENASE-LIKE PROTEIN (AFU_ORTHOLOGUE AFUA_4G09220)"/>
    <property type="match status" value="1"/>
</dbReference>
<proteinExistence type="predicted"/>
<dbReference type="PANTHER" id="PTHR43539:SF68">
    <property type="entry name" value="FLAVIN-BINDING MONOOXYGENASE-LIKE PROTEIN (AFU_ORTHOLOGUE AFUA_4G09220)"/>
    <property type="match status" value="1"/>
</dbReference>
<comment type="caution">
    <text evidence="2">The sequence shown here is derived from an EMBL/GenBank/DDBJ whole genome shotgun (WGS) entry which is preliminary data.</text>
</comment>
<evidence type="ECO:0000256" key="1">
    <source>
        <dbReference type="ARBA" id="ARBA00023002"/>
    </source>
</evidence>
<keyword evidence="1" id="KW-0560">Oxidoreductase</keyword>
<dbReference type="Proteomes" id="UP001498398">
    <property type="component" value="Unassembled WGS sequence"/>
</dbReference>
<reference evidence="2 3" key="1">
    <citation type="submission" date="2024-01" db="EMBL/GenBank/DDBJ databases">
        <title>A draft genome for the cacao thread blight pathogen Marasmiellus scandens.</title>
        <authorList>
            <person name="Baruah I.K."/>
            <person name="Leung J."/>
            <person name="Bukari Y."/>
            <person name="Amoako-Attah I."/>
            <person name="Meinhardt L.W."/>
            <person name="Bailey B.A."/>
            <person name="Cohen S.P."/>
        </authorList>
    </citation>
    <scope>NUCLEOTIDE SEQUENCE [LARGE SCALE GENOMIC DNA]</scope>
    <source>
        <strain evidence="2 3">GH-19</strain>
    </source>
</reference>